<dbReference type="InterPro" id="IPR011032">
    <property type="entry name" value="GroES-like_sf"/>
</dbReference>
<proteinExistence type="predicted"/>
<dbReference type="SMART" id="SM00829">
    <property type="entry name" value="PKS_ER"/>
    <property type="match status" value="1"/>
</dbReference>
<dbReference type="EMBL" id="JH687551">
    <property type="protein sequence ID" value="EIN05165.1"/>
    <property type="molecule type" value="Genomic_DNA"/>
</dbReference>
<dbReference type="InterPro" id="IPR036291">
    <property type="entry name" value="NAD(P)-bd_dom_sf"/>
</dbReference>
<dbReference type="Pfam" id="PF00107">
    <property type="entry name" value="ADH_zinc_N"/>
    <property type="match status" value="1"/>
</dbReference>
<dbReference type="InterPro" id="IPR013154">
    <property type="entry name" value="ADH-like_N"/>
</dbReference>
<reference evidence="3" key="1">
    <citation type="journal article" date="2012" name="Science">
        <title>The Paleozoic origin of enzymatic lignin decomposition reconstructed from 31 fungal genomes.</title>
        <authorList>
            <person name="Floudas D."/>
            <person name="Binder M."/>
            <person name="Riley R."/>
            <person name="Barry K."/>
            <person name="Blanchette R.A."/>
            <person name="Henrissat B."/>
            <person name="Martinez A.T."/>
            <person name="Otillar R."/>
            <person name="Spatafora J.W."/>
            <person name="Yadav J.S."/>
            <person name="Aerts A."/>
            <person name="Benoit I."/>
            <person name="Boyd A."/>
            <person name="Carlson A."/>
            <person name="Copeland A."/>
            <person name="Coutinho P.M."/>
            <person name="de Vries R.P."/>
            <person name="Ferreira P."/>
            <person name="Findley K."/>
            <person name="Foster B."/>
            <person name="Gaskell J."/>
            <person name="Glotzer D."/>
            <person name="Gorecki P."/>
            <person name="Heitman J."/>
            <person name="Hesse C."/>
            <person name="Hori C."/>
            <person name="Igarashi K."/>
            <person name="Jurgens J.A."/>
            <person name="Kallen N."/>
            <person name="Kersten P."/>
            <person name="Kohler A."/>
            <person name="Kuees U."/>
            <person name="Kumar T.K.A."/>
            <person name="Kuo A."/>
            <person name="LaButti K."/>
            <person name="Larrondo L.F."/>
            <person name="Lindquist E."/>
            <person name="Ling A."/>
            <person name="Lombard V."/>
            <person name="Lucas S."/>
            <person name="Lundell T."/>
            <person name="Martin R."/>
            <person name="McLaughlin D.J."/>
            <person name="Morgenstern I."/>
            <person name="Morin E."/>
            <person name="Murat C."/>
            <person name="Nagy L.G."/>
            <person name="Nolan M."/>
            <person name="Ohm R.A."/>
            <person name="Patyshakuliyeva A."/>
            <person name="Rokas A."/>
            <person name="Ruiz-Duenas F.J."/>
            <person name="Sabat G."/>
            <person name="Salamov A."/>
            <person name="Samejima M."/>
            <person name="Schmutz J."/>
            <person name="Slot J.C."/>
            <person name="St John F."/>
            <person name="Stenlid J."/>
            <person name="Sun H."/>
            <person name="Sun S."/>
            <person name="Syed K."/>
            <person name="Tsang A."/>
            <person name="Wiebenga A."/>
            <person name="Young D."/>
            <person name="Pisabarro A."/>
            <person name="Eastwood D.C."/>
            <person name="Martin F."/>
            <person name="Cullen D."/>
            <person name="Grigoriev I.V."/>
            <person name="Hibbett D.S."/>
        </authorList>
    </citation>
    <scope>NUCLEOTIDE SEQUENCE [LARGE SCALE GENOMIC DNA]</scope>
    <source>
        <strain evidence="3">HHB-11173 SS5</strain>
    </source>
</reference>
<organism evidence="2 3">
    <name type="scientific">Punctularia strigosozonata (strain HHB-11173)</name>
    <name type="common">White-rot fungus</name>
    <dbReference type="NCBI Taxonomy" id="741275"/>
    <lineage>
        <taxon>Eukaryota</taxon>
        <taxon>Fungi</taxon>
        <taxon>Dikarya</taxon>
        <taxon>Basidiomycota</taxon>
        <taxon>Agaricomycotina</taxon>
        <taxon>Agaricomycetes</taxon>
        <taxon>Corticiales</taxon>
        <taxon>Punctulariaceae</taxon>
        <taxon>Punctularia</taxon>
    </lineage>
</organism>
<protein>
    <submittedName>
        <fullName evidence="2">NAD(P)-binding protein</fullName>
    </submittedName>
</protein>
<dbReference type="RefSeq" id="XP_007387568.1">
    <property type="nucleotide sequence ID" value="XM_007387506.1"/>
</dbReference>
<dbReference type="InterPro" id="IPR052711">
    <property type="entry name" value="Zinc_ADH-like"/>
</dbReference>
<dbReference type="OrthoDB" id="9930022at2759"/>
<dbReference type="InterPro" id="IPR020843">
    <property type="entry name" value="ER"/>
</dbReference>
<dbReference type="InterPro" id="IPR013149">
    <property type="entry name" value="ADH-like_C"/>
</dbReference>
<dbReference type="SUPFAM" id="SSF50129">
    <property type="entry name" value="GroES-like"/>
    <property type="match status" value="1"/>
</dbReference>
<dbReference type="Gene3D" id="3.40.50.720">
    <property type="entry name" value="NAD(P)-binding Rossmann-like Domain"/>
    <property type="match status" value="1"/>
</dbReference>
<dbReference type="GO" id="GO:0016491">
    <property type="term" value="F:oxidoreductase activity"/>
    <property type="evidence" value="ECO:0007669"/>
    <property type="project" value="InterPro"/>
</dbReference>
<feature type="domain" description="Enoyl reductase (ER)" evidence="1">
    <location>
        <begin position="17"/>
        <end position="342"/>
    </location>
</feature>
<dbReference type="Pfam" id="PF08240">
    <property type="entry name" value="ADH_N"/>
    <property type="match status" value="1"/>
</dbReference>
<dbReference type="PANTHER" id="PTHR45033">
    <property type="match status" value="1"/>
</dbReference>
<gene>
    <name evidence="2" type="ORF">PUNSTDRAFT_75174</name>
</gene>
<evidence type="ECO:0000259" key="1">
    <source>
        <dbReference type="SMART" id="SM00829"/>
    </source>
</evidence>
<dbReference type="Proteomes" id="UP000054196">
    <property type="component" value="Unassembled WGS sequence"/>
</dbReference>
<accession>R7S459</accession>
<name>R7S459_PUNST</name>
<dbReference type="PANTHER" id="PTHR45033:SF2">
    <property type="entry name" value="ZINC-TYPE ALCOHOL DEHYDROGENASE-LIKE PROTEIN C1773.06C"/>
    <property type="match status" value="1"/>
</dbReference>
<dbReference type="AlphaFoldDB" id="R7S459"/>
<dbReference type="GeneID" id="18885558"/>
<dbReference type="OMA" id="RPATWFT"/>
<dbReference type="CDD" id="cd08276">
    <property type="entry name" value="MDR7"/>
    <property type="match status" value="1"/>
</dbReference>
<dbReference type="SUPFAM" id="SSF51735">
    <property type="entry name" value="NAD(P)-binding Rossmann-fold domains"/>
    <property type="match status" value="1"/>
</dbReference>
<sequence>MSLPTTTREYRLPEYKGPSSLVLKEANVAPPKSHEVLVKIKAVSLQYRDLIVSKGQYPLGVKENVVPGSDCAGEIIAVGDSVTAWKKGDRVMPNFSIDHLFGLAPTPESKATGLGAPIDGVLTEYRVFPAYSLIRVPPNLSYEEASCLPCAGLTAYNALFGPSPLRAGDSVLVQGTGGVSVFGLQIARAAGATVIATSSSDDKLVKAKQLGATHVINYKKVPNWEDEVLRITNGEGVDYVVEVGGVGTLPKSVKAVKMGGVVSLIGFVTSSGDVSSLPINVITKAFMLRGILIGSVEQFQQFVRLVEANDLHPVINKVFDFEHAREAYEYLKSQQHVGKVVIKVAKD</sequence>
<evidence type="ECO:0000313" key="2">
    <source>
        <dbReference type="EMBL" id="EIN05165.1"/>
    </source>
</evidence>
<dbReference type="Gene3D" id="3.90.180.10">
    <property type="entry name" value="Medium-chain alcohol dehydrogenases, catalytic domain"/>
    <property type="match status" value="1"/>
</dbReference>
<evidence type="ECO:0000313" key="3">
    <source>
        <dbReference type="Proteomes" id="UP000054196"/>
    </source>
</evidence>
<keyword evidence="3" id="KW-1185">Reference proteome</keyword>
<dbReference type="HOGENOM" id="CLU_026673_3_4_1"/>
<dbReference type="eggNOG" id="KOG1198">
    <property type="taxonomic scope" value="Eukaryota"/>
</dbReference>
<dbReference type="KEGG" id="psq:PUNSTDRAFT_75174"/>